<dbReference type="EMBL" id="SJPP01000001">
    <property type="protein sequence ID" value="TWU13185.1"/>
    <property type="molecule type" value="Genomic_DNA"/>
</dbReference>
<proteinExistence type="predicted"/>
<keyword evidence="2" id="KW-1185">Reference proteome</keyword>
<dbReference type="Proteomes" id="UP000320735">
    <property type="component" value="Unassembled WGS sequence"/>
</dbReference>
<evidence type="ECO:0000313" key="1">
    <source>
        <dbReference type="EMBL" id="TWU13185.1"/>
    </source>
</evidence>
<name>A0A5C6BMD9_9PLAN</name>
<gene>
    <name evidence="1" type="ORF">CA54_20110</name>
</gene>
<sequence>MRLRCLPRLENGMSVGFLGVIVCAALSVVGCGKSDWMEGELEVYPVSGVVTFSGQQIPDATLVLHPVIPQADGKPFYSPRAIVGQDGAFEFTTYRKGDGAPPGKYNVSFSWLGPLEGLDEDEQDLLPEQMLQRLTRPETSGISITVKEGVNELDEITLK</sequence>
<accession>A0A5C6BMD9</accession>
<evidence type="ECO:0008006" key="3">
    <source>
        <dbReference type="Google" id="ProtNLM"/>
    </source>
</evidence>
<protein>
    <recommendedName>
        <fullName evidence="3">Carboxypeptidase regulatory-like domain-containing protein</fullName>
    </recommendedName>
</protein>
<organism evidence="1 2">
    <name type="scientific">Symmachiella macrocystis</name>
    <dbReference type="NCBI Taxonomy" id="2527985"/>
    <lineage>
        <taxon>Bacteria</taxon>
        <taxon>Pseudomonadati</taxon>
        <taxon>Planctomycetota</taxon>
        <taxon>Planctomycetia</taxon>
        <taxon>Planctomycetales</taxon>
        <taxon>Planctomycetaceae</taxon>
        <taxon>Symmachiella</taxon>
    </lineage>
</organism>
<dbReference type="PROSITE" id="PS51257">
    <property type="entry name" value="PROKAR_LIPOPROTEIN"/>
    <property type="match status" value="1"/>
</dbReference>
<reference evidence="1 2" key="1">
    <citation type="submission" date="2019-02" db="EMBL/GenBank/DDBJ databases">
        <title>Deep-cultivation of Planctomycetes and their phenomic and genomic characterization uncovers novel biology.</title>
        <authorList>
            <person name="Wiegand S."/>
            <person name="Jogler M."/>
            <person name="Boedeker C."/>
            <person name="Pinto D."/>
            <person name="Vollmers J."/>
            <person name="Rivas-Marin E."/>
            <person name="Kohn T."/>
            <person name="Peeters S.H."/>
            <person name="Heuer A."/>
            <person name="Rast P."/>
            <person name="Oberbeckmann S."/>
            <person name="Bunk B."/>
            <person name="Jeske O."/>
            <person name="Meyerdierks A."/>
            <person name="Storesund J.E."/>
            <person name="Kallscheuer N."/>
            <person name="Luecker S."/>
            <person name="Lage O.M."/>
            <person name="Pohl T."/>
            <person name="Merkel B.J."/>
            <person name="Hornburger P."/>
            <person name="Mueller R.-W."/>
            <person name="Bruemmer F."/>
            <person name="Labrenz M."/>
            <person name="Spormann A.M."/>
            <person name="Op Den Camp H."/>
            <person name="Overmann J."/>
            <person name="Amann R."/>
            <person name="Jetten M.S.M."/>
            <person name="Mascher T."/>
            <person name="Medema M.H."/>
            <person name="Devos D.P."/>
            <person name="Kaster A.-K."/>
            <person name="Ovreas L."/>
            <person name="Rohde M."/>
            <person name="Galperin M.Y."/>
            <person name="Jogler C."/>
        </authorList>
    </citation>
    <scope>NUCLEOTIDE SEQUENCE [LARGE SCALE GENOMIC DNA]</scope>
    <source>
        <strain evidence="1 2">CA54</strain>
    </source>
</reference>
<comment type="caution">
    <text evidence="1">The sequence shown here is derived from an EMBL/GenBank/DDBJ whole genome shotgun (WGS) entry which is preliminary data.</text>
</comment>
<dbReference type="AlphaFoldDB" id="A0A5C6BMD9"/>
<evidence type="ECO:0000313" key="2">
    <source>
        <dbReference type="Proteomes" id="UP000320735"/>
    </source>
</evidence>